<dbReference type="Proteomes" id="UP000612893">
    <property type="component" value="Unassembled WGS sequence"/>
</dbReference>
<keyword evidence="2" id="KW-1185">Reference proteome</keyword>
<name>A0A934K4C4_9BACT</name>
<dbReference type="AlphaFoldDB" id="A0A934K4C4"/>
<dbReference type="EMBL" id="JAEKNR010000004">
    <property type="protein sequence ID" value="MBJ7596518.1"/>
    <property type="molecule type" value="Genomic_DNA"/>
</dbReference>
<comment type="caution">
    <text evidence="1">The sequence shown here is derived from an EMBL/GenBank/DDBJ whole genome shotgun (WGS) entry which is preliminary data.</text>
</comment>
<protein>
    <recommendedName>
        <fullName evidence="3">RNA polymerase sigma factor 70 region 4 type 2 domain-containing protein</fullName>
    </recommendedName>
</protein>
<evidence type="ECO:0008006" key="3">
    <source>
        <dbReference type="Google" id="ProtNLM"/>
    </source>
</evidence>
<proteinExistence type="predicted"/>
<evidence type="ECO:0000313" key="1">
    <source>
        <dbReference type="EMBL" id="MBJ7596518.1"/>
    </source>
</evidence>
<dbReference type="RefSeq" id="WP_338198353.1">
    <property type="nucleotide sequence ID" value="NZ_JAEKNR010000004.1"/>
</dbReference>
<evidence type="ECO:0000313" key="2">
    <source>
        <dbReference type="Proteomes" id="UP000612893"/>
    </source>
</evidence>
<reference evidence="1" key="1">
    <citation type="submission" date="2020-10" db="EMBL/GenBank/DDBJ databases">
        <title>Ca. Dormibacterota MAGs.</title>
        <authorList>
            <person name="Montgomery K."/>
        </authorList>
    </citation>
    <scope>NUCLEOTIDE SEQUENCE [LARGE SCALE GENOMIC DNA]</scope>
    <source>
        <strain evidence="1">SC8812_S17_10</strain>
    </source>
</reference>
<sequence>MAADDDLIRFLAWEGYEGVEAEKLYKALMEYGHQVIGAWICTAVILSKCREKGVKVPDTLDPILVQEAHEREDLTANTIARAVVAFRDKVLKRGKWTASRGATLKTFFIGQALFRFATEYRDWLKERRRRLPTVPIEPRTAPDELHAGAEAIVVARETLRLSIDEIGDPIVRQMAVLSALGYTHREIAELLELGSSKVVETRLYRLRKREDRNDAA</sequence>
<organism evidence="1 2">
    <name type="scientific">Candidatus Nephthysia bennettiae</name>
    <dbReference type="NCBI Taxonomy" id="3127016"/>
    <lineage>
        <taxon>Bacteria</taxon>
        <taxon>Bacillati</taxon>
        <taxon>Candidatus Dormiibacterota</taxon>
        <taxon>Candidatus Dormibacteria</taxon>
        <taxon>Candidatus Dormibacterales</taxon>
        <taxon>Candidatus Dormibacteraceae</taxon>
        <taxon>Candidatus Nephthysia</taxon>
    </lineage>
</organism>
<accession>A0A934K4C4</accession>
<gene>
    <name evidence="1" type="ORF">JF922_00295</name>
</gene>